<protein>
    <submittedName>
        <fullName evidence="2">Molecular chaperone Tir</fullName>
    </submittedName>
</protein>
<dbReference type="OrthoDB" id="9811746at2"/>
<dbReference type="InterPro" id="IPR015032">
    <property type="entry name" value="ThsB__TIR-like_domain"/>
</dbReference>
<keyword evidence="3" id="KW-1185">Reference proteome</keyword>
<dbReference type="Gene3D" id="3.40.50.9200">
    <property type="entry name" value="Hypothetical protein MTH538"/>
    <property type="match status" value="1"/>
</dbReference>
<evidence type="ECO:0000259" key="1">
    <source>
        <dbReference type="Pfam" id="PF08937"/>
    </source>
</evidence>
<dbReference type="Proteomes" id="UP000297900">
    <property type="component" value="Unassembled WGS sequence"/>
</dbReference>
<dbReference type="EMBL" id="SOMN01000010">
    <property type="protein sequence ID" value="TFE27170.1"/>
    <property type="molecule type" value="Genomic_DNA"/>
</dbReference>
<organism evidence="2 3">
    <name type="scientific">Cohnella luojiensis</name>
    <dbReference type="NCBI Taxonomy" id="652876"/>
    <lineage>
        <taxon>Bacteria</taxon>
        <taxon>Bacillati</taxon>
        <taxon>Bacillota</taxon>
        <taxon>Bacilli</taxon>
        <taxon>Bacillales</taxon>
        <taxon>Paenibacillaceae</taxon>
        <taxon>Cohnella</taxon>
    </lineage>
</organism>
<dbReference type="AlphaFoldDB" id="A0A4Y8LZJ3"/>
<evidence type="ECO:0000313" key="2">
    <source>
        <dbReference type="EMBL" id="TFE27170.1"/>
    </source>
</evidence>
<dbReference type="Pfam" id="PF08937">
    <property type="entry name" value="ThsB_TIR"/>
    <property type="match status" value="1"/>
</dbReference>
<proteinExistence type="predicted"/>
<name>A0A4Y8LZJ3_9BACL</name>
<accession>A0A4Y8LZJ3</accession>
<evidence type="ECO:0000313" key="3">
    <source>
        <dbReference type="Proteomes" id="UP000297900"/>
    </source>
</evidence>
<dbReference type="RefSeq" id="WP_135151994.1">
    <property type="nucleotide sequence ID" value="NZ_SOMN01000010.1"/>
</dbReference>
<dbReference type="InterPro" id="IPR036490">
    <property type="entry name" value="ThsB_TIR-like_sf"/>
</dbReference>
<gene>
    <name evidence="2" type="ORF">E2980_09695</name>
</gene>
<reference evidence="2 3" key="1">
    <citation type="submission" date="2019-03" db="EMBL/GenBank/DDBJ databases">
        <title>Cohnella endophytica sp. nov., a novel endophytic bacterium isolated from bark of Sonneratia apetala.</title>
        <authorList>
            <person name="Tuo L."/>
        </authorList>
    </citation>
    <scope>NUCLEOTIDE SEQUENCE [LARGE SCALE GENOMIC DNA]</scope>
    <source>
        <strain evidence="2 3">CCTCC AB 208254</strain>
    </source>
</reference>
<sequence length="145" mass="16899">MPLTEEIHLRYNLYISHSWNHNDAHKDLDSLIKGRNDFDYRTYSLSPHHPVNQIKGERKLYETIKNKMKFCDAVIILCGVYPTYSRWINKELIACKDELNKPLIAVQRFDSSHTSFIVKDRADVIVDWNADNLINAIKRVVAGAK</sequence>
<comment type="caution">
    <text evidence="2">The sequence shown here is derived from an EMBL/GenBank/DDBJ whole genome shotgun (WGS) entry which is preliminary data.</text>
</comment>
<dbReference type="SUPFAM" id="SSF52206">
    <property type="entry name" value="Hypothetical protein MTH538"/>
    <property type="match status" value="1"/>
</dbReference>
<feature type="domain" description="Thoeris protein ThsB TIR-like" evidence="1">
    <location>
        <begin position="14"/>
        <end position="107"/>
    </location>
</feature>